<organism evidence="1">
    <name type="scientific">Siphoviridae sp. ct60x17</name>
    <dbReference type="NCBI Taxonomy" id="2823565"/>
    <lineage>
        <taxon>Viruses</taxon>
        <taxon>Duplodnaviria</taxon>
        <taxon>Heunggongvirae</taxon>
        <taxon>Uroviricota</taxon>
        <taxon>Caudoviricetes</taxon>
    </lineage>
</organism>
<evidence type="ECO:0000313" key="1">
    <source>
        <dbReference type="EMBL" id="DAD67534.1"/>
    </source>
</evidence>
<reference evidence="1" key="1">
    <citation type="journal article" date="2021" name="Proc. Natl. Acad. Sci. U.S.A.">
        <title>A Catalog of Tens of Thousands of Viruses from Human Metagenomes Reveals Hidden Associations with Chronic Diseases.</title>
        <authorList>
            <person name="Tisza M.J."/>
            <person name="Buck C.B."/>
        </authorList>
    </citation>
    <scope>NUCLEOTIDE SEQUENCE</scope>
    <source>
        <strain evidence="1">Ct60x17</strain>
    </source>
</reference>
<proteinExistence type="predicted"/>
<accession>A0A8S5LC72</accession>
<protein>
    <submittedName>
        <fullName evidence="1">Uncharacterized protein</fullName>
    </submittedName>
</protein>
<sequence>MKKIKDLTVKVTYTVGLEDVEVSDEVFKQLDKMADYGFSVEDCESSKYPEAFDWLAYNIRENDAMDWAYEVEID</sequence>
<dbReference type="EMBL" id="BK014680">
    <property type="protein sequence ID" value="DAD67534.1"/>
    <property type="molecule type" value="Genomic_DNA"/>
</dbReference>
<name>A0A8S5LC72_9CAUD</name>